<organism evidence="2 3">
    <name type="scientific">Pedobacter ginsengisoli</name>
    <dbReference type="NCBI Taxonomy" id="363852"/>
    <lineage>
        <taxon>Bacteria</taxon>
        <taxon>Pseudomonadati</taxon>
        <taxon>Bacteroidota</taxon>
        <taxon>Sphingobacteriia</taxon>
        <taxon>Sphingobacteriales</taxon>
        <taxon>Sphingobacteriaceae</taxon>
        <taxon>Pedobacter</taxon>
    </lineage>
</organism>
<accession>A0A2D1U5Y9</accession>
<dbReference type="Proteomes" id="UP000223749">
    <property type="component" value="Chromosome"/>
</dbReference>
<sequence length="153" mass="17231">MKKIILLTLLILLKIGVYGQQKSKQDFQKLKWLSGDWIRTNGKPGHKGYESWKVISPSKLVGEGVTIKGTDTVFFEKMELLTKGNDIFFTAIAKGDPNPTFFKLTSISNSGFVCENPEHDFPKKIAYTLKDKKIYATISGDGHSVDFIFIKKP</sequence>
<dbReference type="RefSeq" id="WP_099438960.1">
    <property type="nucleotide sequence ID" value="NZ_CP024091.1"/>
</dbReference>
<name>A0A2D1U5Y9_9SPHI</name>
<reference evidence="2 3" key="1">
    <citation type="submission" date="2017-10" db="EMBL/GenBank/DDBJ databases">
        <title>Whole genome of Pedobacter ginsengisoli T01R-27 isolated from tomato rhizosphere.</title>
        <authorList>
            <person name="Weon H.-Y."/>
            <person name="Lee S.A."/>
            <person name="Sang M.K."/>
            <person name="Song J."/>
        </authorList>
    </citation>
    <scope>NUCLEOTIDE SEQUENCE [LARGE SCALE GENOMIC DNA]</scope>
    <source>
        <strain evidence="2 3">T01R-27</strain>
    </source>
</reference>
<dbReference type="EMBL" id="CP024091">
    <property type="protein sequence ID" value="ATP57030.1"/>
    <property type="molecule type" value="Genomic_DNA"/>
</dbReference>
<evidence type="ECO:0000259" key="1">
    <source>
        <dbReference type="Pfam" id="PF19780"/>
    </source>
</evidence>
<dbReference type="InterPro" id="IPR046232">
    <property type="entry name" value="DUF6265"/>
</dbReference>
<dbReference type="KEGG" id="pgs:CPT03_11360"/>
<proteinExistence type="predicted"/>
<dbReference type="AlphaFoldDB" id="A0A2D1U5Y9"/>
<dbReference type="OrthoDB" id="5382295at2"/>
<evidence type="ECO:0000313" key="2">
    <source>
        <dbReference type="EMBL" id="ATP57030.1"/>
    </source>
</evidence>
<feature type="domain" description="DUF6265" evidence="1">
    <location>
        <begin position="31"/>
        <end position="135"/>
    </location>
</feature>
<gene>
    <name evidence="2" type="ORF">CPT03_11360</name>
</gene>
<evidence type="ECO:0000313" key="3">
    <source>
        <dbReference type="Proteomes" id="UP000223749"/>
    </source>
</evidence>
<dbReference type="Pfam" id="PF19780">
    <property type="entry name" value="DUF6265"/>
    <property type="match status" value="1"/>
</dbReference>
<keyword evidence="3" id="KW-1185">Reference proteome</keyword>
<protein>
    <recommendedName>
        <fullName evidence="1">DUF6265 domain-containing protein</fullName>
    </recommendedName>
</protein>